<dbReference type="InterPro" id="IPR025330">
    <property type="entry name" value="DUF4236"/>
</dbReference>
<protein>
    <submittedName>
        <fullName evidence="2">DUF4236 domain-containing protein</fullName>
    </submittedName>
</protein>
<dbReference type="SUPFAM" id="SSF48452">
    <property type="entry name" value="TPR-like"/>
    <property type="match status" value="1"/>
</dbReference>
<sequence>MSFRFWRRIKIAPGVTVNLSKSGASLSFGPRGAKLTIGPRGKRATVGIPGTGLFYTTTLPSGRSGAGRSASSSAPAVPTVRPEDRLTLGFFKRLITPDDEEALVDGCRELVLGNEEKALEHLEKAVHLADGAYLAGFLALKQERLEEAAQYLATAAEKHSRLGRYFSEYGLTATMSLPITDEVSAHVGPDLRGVLLGLVEVFQRQERWEDAIACLERLRRLEPDDVVLKLSLAELLLAARPGDTNACRKVVGLAEGIENETPLHTTLLLYKARALRGLGLLAAARETLTGALRRKKGCSEDLLRALRYERTLVYEAMGKRSQARAELEKLYAEDPDDEDVAARLGVAAASAKGGGKKT</sequence>
<dbReference type="EMBL" id="DSTK01000044">
    <property type="protein sequence ID" value="HFK98922.1"/>
    <property type="molecule type" value="Genomic_DNA"/>
</dbReference>
<dbReference type="AlphaFoldDB" id="A0A832A6X5"/>
<feature type="domain" description="DUF4236" evidence="1">
    <location>
        <begin position="3"/>
        <end position="56"/>
    </location>
</feature>
<gene>
    <name evidence="2" type="ORF">ENS06_16555</name>
</gene>
<accession>A0A832A6X5</accession>
<evidence type="ECO:0000313" key="2">
    <source>
        <dbReference type="EMBL" id="HFK98922.1"/>
    </source>
</evidence>
<dbReference type="Pfam" id="PF14020">
    <property type="entry name" value="DUF4236"/>
    <property type="match status" value="1"/>
</dbReference>
<reference evidence="2" key="1">
    <citation type="journal article" date="2020" name="mSystems">
        <title>Genome- and Community-Level Interaction Insights into Carbon Utilization and Element Cycling Functions of Hydrothermarchaeota in Hydrothermal Sediment.</title>
        <authorList>
            <person name="Zhou Z."/>
            <person name="Liu Y."/>
            <person name="Xu W."/>
            <person name="Pan J."/>
            <person name="Luo Z.H."/>
            <person name="Li M."/>
        </authorList>
    </citation>
    <scope>NUCLEOTIDE SEQUENCE [LARGE SCALE GENOMIC DNA]</scope>
    <source>
        <strain evidence="2">SpSt-456</strain>
    </source>
</reference>
<organism evidence="2">
    <name type="scientific">Desulfacinum infernum</name>
    <dbReference type="NCBI Taxonomy" id="35837"/>
    <lineage>
        <taxon>Bacteria</taxon>
        <taxon>Pseudomonadati</taxon>
        <taxon>Thermodesulfobacteriota</taxon>
        <taxon>Syntrophobacteria</taxon>
        <taxon>Syntrophobacterales</taxon>
        <taxon>Syntrophobacteraceae</taxon>
        <taxon>Desulfacinum</taxon>
    </lineage>
</organism>
<dbReference type="InterPro" id="IPR011990">
    <property type="entry name" value="TPR-like_helical_dom_sf"/>
</dbReference>
<dbReference type="Gene3D" id="1.25.40.10">
    <property type="entry name" value="Tetratricopeptide repeat domain"/>
    <property type="match status" value="2"/>
</dbReference>
<name>A0A832A6X5_9BACT</name>
<evidence type="ECO:0000259" key="1">
    <source>
        <dbReference type="Pfam" id="PF14020"/>
    </source>
</evidence>
<dbReference type="Pfam" id="PF13432">
    <property type="entry name" value="TPR_16"/>
    <property type="match status" value="1"/>
</dbReference>
<comment type="caution">
    <text evidence="2">The sequence shown here is derived from an EMBL/GenBank/DDBJ whole genome shotgun (WGS) entry which is preliminary data.</text>
</comment>
<proteinExistence type="predicted"/>